<dbReference type="Proteomes" id="UP000028821">
    <property type="component" value="Unassembled WGS sequence"/>
</dbReference>
<name>A0A086PLE3_TOXGO</name>
<organism evidence="2 3">
    <name type="scientific">Toxoplasma gondii MAS</name>
    <dbReference type="NCBI Taxonomy" id="943118"/>
    <lineage>
        <taxon>Eukaryota</taxon>
        <taxon>Sar</taxon>
        <taxon>Alveolata</taxon>
        <taxon>Apicomplexa</taxon>
        <taxon>Conoidasida</taxon>
        <taxon>Coccidia</taxon>
        <taxon>Eucoccidiorida</taxon>
        <taxon>Eimeriorina</taxon>
        <taxon>Sarcocystidae</taxon>
        <taxon>Toxoplasma</taxon>
    </lineage>
</organism>
<evidence type="ECO:0000313" key="2">
    <source>
        <dbReference type="EMBL" id="KFH01175.1"/>
    </source>
</evidence>
<reference evidence="2 3" key="1">
    <citation type="submission" date="2014-04" db="EMBL/GenBank/DDBJ databases">
        <authorList>
            <person name="Sibley D."/>
            <person name="Venepally P."/>
            <person name="Karamycheva S."/>
            <person name="Hadjithomas M."/>
            <person name="Khan A."/>
            <person name="Brunk B."/>
            <person name="Roos D."/>
            <person name="Caler E."/>
            <person name="Lorenzi H."/>
        </authorList>
    </citation>
    <scope>NUCLEOTIDE SEQUENCE [LARGE SCALE GENOMIC DNA]</scope>
    <source>
        <strain evidence="2 3">MAS</strain>
    </source>
</reference>
<dbReference type="AlphaFoldDB" id="A0A086PLE3"/>
<proteinExistence type="predicted"/>
<gene>
    <name evidence="2" type="ORF">TGMAS_417140</name>
</gene>
<evidence type="ECO:0000313" key="3">
    <source>
        <dbReference type="Proteomes" id="UP000028821"/>
    </source>
</evidence>
<feature type="compositionally biased region" description="Basic residues" evidence="1">
    <location>
        <begin position="147"/>
        <end position="161"/>
    </location>
</feature>
<evidence type="ECO:0000256" key="1">
    <source>
        <dbReference type="SAM" id="MobiDB-lite"/>
    </source>
</evidence>
<sequence>MSPWPSGNFLEDDGAVGRQGGSLDEKRGAGRAETATALRTGGGSFPAAGNTRFRPRVASFSCSPPRASAALSPLSTSEEPLLRTSPSSLSSSSWLPASGADRCDSFRALSGSAAPSEPETETGDTSAVSPFPCSLPSSGDILLRRDGGKRRNGRAGRRGGK</sequence>
<dbReference type="VEuPathDB" id="ToxoDB:TGMAS_417140"/>
<accession>A0A086PLE3</accession>
<comment type="caution">
    <text evidence="2">The sequence shown here is derived from an EMBL/GenBank/DDBJ whole genome shotgun (WGS) entry which is preliminary data.</text>
</comment>
<feature type="region of interest" description="Disordered" evidence="1">
    <location>
        <begin position="1"/>
        <end position="161"/>
    </location>
</feature>
<feature type="compositionally biased region" description="Low complexity" evidence="1">
    <location>
        <begin position="71"/>
        <end position="98"/>
    </location>
</feature>
<dbReference type="EMBL" id="AEXC02002948">
    <property type="protein sequence ID" value="KFH01175.1"/>
    <property type="molecule type" value="Genomic_DNA"/>
</dbReference>
<protein>
    <submittedName>
        <fullName evidence="2">Uncharacterized protein</fullName>
    </submittedName>
</protein>